<dbReference type="Proteomes" id="UP000550508">
    <property type="component" value="Unassembled WGS sequence"/>
</dbReference>
<dbReference type="AlphaFoldDB" id="A0A849VPW4"/>
<sequence>MLDVFARFLHNRCGATAIEYTLIASILSIAILAGANVLGSSVQTLYGSLADKVAQAPNR</sequence>
<gene>
    <name evidence="1" type="ORF">HQ945_05950</name>
</gene>
<dbReference type="EMBL" id="JABUMX010000001">
    <property type="protein sequence ID" value="NTS30789.1"/>
    <property type="molecule type" value="Genomic_DNA"/>
</dbReference>
<keyword evidence="2" id="KW-1185">Reference proteome</keyword>
<proteinExistence type="predicted"/>
<reference evidence="1 2" key="1">
    <citation type="submission" date="2020-05" db="EMBL/GenBank/DDBJ databases">
        <authorList>
            <person name="Kim M.K."/>
        </authorList>
    </citation>
    <scope>NUCLEOTIDE SEQUENCE [LARGE SCALE GENOMIC DNA]</scope>
    <source>
        <strain evidence="1 2">BT25</strain>
    </source>
</reference>
<organism evidence="1 2">
    <name type="scientific">Phyllobacterium pellucidum</name>
    <dbReference type="NCBI Taxonomy" id="2740464"/>
    <lineage>
        <taxon>Bacteria</taxon>
        <taxon>Pseudomonadati</taxon>
        <taxon>Pseudomonadota</taxon>
        <taxon>Alphaproteobacteria</taxon>
        <taxon>Hyphomicrobiales</taxon>
        <taxon>Phyllobacteriaceae</taxon>
        <taxon>Phyllobacterium</taxon>
    </lineage>
</organism>
<name>A0A849VPW4_9HYPH</name>
<dbReference type="Pfam" id="PF04964">
    <property type="entry name" value="Flp_Fap"/>
    <property type="match status" value="1"/>
</dbReference>
<protein>
    <submittedName>
        <fullName evidence="1">Flp family type IVb pilin</fullName>
    </submittedName>
</protein>
<evidence type="ECO:0000313" key="1">
    <source>
        <dbReference type="EMBL" id="NTS30789.1"/>
    </source>
</evidence>
<evidence type="ECO:0000313" key="2">
    <source>
        <dbReference type="Proteomes" id="UP000550508"/>
    </source>
</evidence>
<comment type="caution">
    <text evidence="1">The sequence shown here is derived from an EMBL/GenBank/DDBJ whole genome shotgun (WGS) entry which is preliminary data.</text>
</comment>
<accession>A0A849VPW4</accession>
<dbReference type="InterPro" id="IPR007047">
    <property type="entry name" value="Flp_Fap"/>
</dbReference>